<organism evidence="2 3">
    <name type="scientific">Lolium multiflorum</name>
    <name type="common">Italian ryegrass</name>
    <name type="synonym">Lolium perenne subsp. multiflorum</name>
    <dbReference type="NCBI Taxonomy" id="4521"/>
    <lineage>
        <taxon>Eukaryota</taxon>
        <taxon>Viridiplantae</taxon>
        <taxon>Streptophyta</taxon>
        <taxon>Embryophyta</taxon>
        <taxon>Tracheophyta</taxon>
        <taxon>Spermatophyta</taxon>
        <taxon>Magnoliopsida</taxon>
        <taxon>Liliopsida</taxon>
        <taxon>Poales</taxon>
        <taxon>Poaceae</taxon>
        <taxon>BOP clade</taxon>
        <taxon>Pooideae</taxon>
        <taxon>Poodae</taxon>
        <taxon>Poeae</taxon>
        <taxon>Poeae Chloroplast Group 2 (Poeae type)</taxon>
        <taxon>Loliodinae</taxon>
        <taxon>Loliinae</taxon>
        <taxon>Lolium</taxon>
    </lineage>
</organism>
<gene>
    <name evidence="2" type="ORF">QYE76_015219</name>
</gene>
<dbReference type="InterPro" id="IPR012337">
    <property type="entry name" value="RNaseH-like_sf"/>
</dbReference>
<protein>
    <submittedName>
        <fullName evidence="2">Uncharacterized protein</fullName>
    </submittedName>
</protein>
<feature type="compositionally biased region" description="Polar residues" evidence="1">
    <location>
        <begin position="168"/>
        <end position="177"/>
    </location>
</feature>
<dbReference type="PANTHER" id="PTHR10797">
    <property type="entry name" value="CCR4-NOT TRANSCRIPTION COMPLEX SUBUNIT"/>
    <property type="match status" value="1"/>
</dbReference>
<dbReference type="InterPro" id="IPR036397">
    <property type="entry name" value="RNaseH_sf"/>
</dbReference>
<reference evidence="2" key="1">
    <citation type="submission" date="2023-07" db="EMBL/GenBank/DDBJ databases">
        <title>A chromosome-level genome assembly of Lolium multiflorum.</title>
        <authorList>
            <person name="Chen Y."/>
            <person name="Copetti D."/>
            <person name="Kolliker R."/>
            <person name="Studer B."/>
        </authorList>
    </citation>
    <scope>NUCLEOTIDE SEQUENCE</scope>
    <source>
        <strain evidence="2">02402/16</strain>
        <tissue evidence="2">Leaf</tissue>
    </source>
</reference>
<dbReference type="Gene3D" id="3.30.420.10">
    <property type="entry name" value="Ribonuclease H-like superfamily/Ribonuclease H"/>
    <property type="match status" value="2"/>
</dbReference>
<dbReference type="GO" id="GO:0004535">
    <property type="term" value="F:poly(A)-specific ribonuclease activity"/>
    <property type="evidence" value="ECO:0007669"/>
    <property type="project" value="InterPro"/>
</dbReference>
<accession>A0AAD8X908</accession>
<dbReference type="SUPFAM" id="SSF53098">
    <property type="entry name" value="Ribonuclease H-like"/>
    <property type="match status" value="2"/>
</dbReference>
<dbReference type="EMBL" id="JAUUTY010000001">
    <property type="protein sequence ID" value="KAK1698522.1"/>
    <property type="molecule type" value="Genomic_DNA"/>
</dbReference>
<comment type="caution">
    <text evidence="2">The sequence shown here is derived from an EMBL/GenBank/DDBJ whole genome shotgun (WGS) entry which is preliminary data.</text>
</comment>
<dbReference type="GO" id="GO:0003676">
    <property type="term" value="F:nucleic acid binding"/>
    <property type="evidence" value="ECO:0007669"/>
    <property type="project" value="InterPro"/>
</dbReference>
<dbReference type="AlphaFoldDB" id="A0AAD8X908"/>
<evidence type="ECO:0000256" key="1">
    <source>
        <dbReference type="SAM" id="MobiDB-lite"/>
    </source>
</evidence>
<name>A0AAD8X908_LOLMU</name>
<evidence type="ECO:0000313" key="2">
    <source>
        <dbReference type="EMBL" id="KAK1698522.1"/>
    </source>
</evidence>
<proteinExistence type="predicted"/>
<keyword evidence="3" id="KW-1185">Reference proteome</keyword>
<dbReference type="InterPro" id="IPR039637">
    <property type="entry name" value="CNOT7/CNOT8/Pop2"/>
</dbReference>
<dbReference type="GO" id="GO:0030014">
    <property type="term" value="C:CCR4-NOT complex"/>
    <property type="evidence" value="ECO:0007669"/>
    <property type="project" value="InterPro"/>
</dbReference>
<dbReference type="Proteomes" id="UP001231189">
    <property type="component" value="Unassembled WGS sequence"/>
</dbReference>
<feature type="region of interest" description="Disordered" evidence="1">
    <location>
        <begin position="1"/>
        <end position="262"/>
    </location>
</feature>
<evidence type="ECO:0000313" key="3">
    <source>
        <dbReference type="Proteomes" id="UP001231189"/>
    </source>
</evidence>
<sequence>MAAGDETSPRVRGPPPPRTSRRMELPVAHLDPNVSSNVLNPSARGFTPRGGAPTISSLNKGSDETSPHSRGPPPPASSRRAELPVAHVAPEVSSHLLNPSARGFTPRGGAAITSSLNKGTDETSPSVGGPPPPRTSPGTELPLTLVGPDVSSHVLNPNARRFTPRGGATTTYSLNQGTDDETSPHSRGPPPPASARRAEIPLTLVGPNASSHLLNPSAREFTPRGGAAPASSLHQGTDDESSPRVRGTPPHGTSRRTDLPLAPVGHEASSHVLNENAREFKPRGGGAAAQPYSLNLGAGETFPRVRAYKACFVNTGPGAEELEFVVPVTSAPRATSCVMPDLVSMPVHSFTSNRLDTPPQRMMPELAAMAGHPSTSSNGLDTPPQRQVRAVWRDNCAKELGYLSYLLNQGRPALLGIDTEYVAPAPEMEQVGPPQSASEWYHRLRSLVNTGDIVQLGFAFQFDDDSNHNVPHVFEINLKVSPDLRSYNPRTLEFLKKVGHKLENNARQGVTPQILQAWLKEHLQKLTASTVLMFQGDYDSAFLLRLALENYQLPWHQVRFLQDLRDTVRTYYDVRVLGLQLLKFEEKRFSLTKLGSALGIQRFGNEHGSGSDALLTLDCFAEIRRRLGTQLKPLAKVLCGLYSNEEVVRWSIPLHADNLKLVEVWVSNFNENASLLLSSARSNFTIFSIHAELYPAQRCTESCDDEYTRLGRLVPGVTTAKFAVAIGSEEGQLAAGQSYMFNVCFDDKPRQLENGNKFVPAQEFGAVVISHLLSRQEIKWTTFKGAETVACIFRCMEGGLPAADQYLPARSTMFPTLFDIAVITEHDNSTVNTICEGCSIQTENSNGDKENTAILIARCFLRILEVTEPLVLEKSNGYLL</sequence>